<accession>A0A1Y3QSN4</accession>
<organism evidence="2 3">
    <name type="scientific">Alistipes onderdonkii</name>
    <dbReference type="NCBI Taxonomy" id="328813"/>
    <lineage>
        <taxon>Bacteria</taxon>
        <taxon>Pseudomonadati</taxon>
        <taxon>Bacteroidota</taxon>
        <taxon>Bacteroidia</taxon>
        <taxon>Bacteroidales</taxon>
        <taxon>Rikenellaceae</taxon>
        <taxon>Alistipes</taxon>
    </lineage>
</organism>
<dbReference type="EMBL" id="NFHB01000007">
    <property type="protein sequence ID" value="OUN02664.1"/>
    <property type="molecule type" value="Genomic_DNA"/>
</dbReference>
<evidence type="ECO:0000313" key="2">
    <source>
        <dbReference type="EMBL" id="OUN02664.1"/>
    </source>
</evidence>
<reference evidence="3" key="1">
    <citation type="submission" date="2017-04" db="EMBL/GenBank/DDBJ databases">
        <title>Function of individual gut microbiota members based on whole genome sequencing of pure cultures obtained from chicken caecum.</title>
        <authorList>
            <person name="Medvecky M."/>
            <person name="Cejkova D."/>
            <person name="Polansky O."/>
            <person name="Karasova D."/>
            <person name="Kubasova T."/>
            <person name="Cizek A."/>
            <person name="Rychlik I."/>
        </authorList>
    </citation>
    <scope>NUCLEOTIDE SEQUENCE [LARGE SCALE GENOMIC DNA]</scope>
    <source>
        <strain evidence="3">An90</strain>
    </source>
</reference>
<sequence length="88" mass="9054">MPSATFFIGMAIGYRVYGAFGYGLRQVASVCLAIGDAADSPRPDRCRAGVARNPSMTTAGRRGGGAAEIADGLSGLCARVISAMRQGR</sequence>
<comment type="caution">
    <text evidence="2">The sequence shown here is derived from an EMBL/GenBank/DDBJ whole genome shotgun (WGS) entry which is preliminary data.</text>
</comment>
<dbReference type="AlphaFoldDB" id="A0A1Y3QSN4"/>
<evidence type="ECO:0000256" key="1">
    <source>
        <dbReference type="SAM" id="MobiDB-lite"/>
    </source>
</evidence>
<evidence type="ECO:0000313" key="3">
    <source>
        <dbReference type="Proteomes" id="UP000195772"/>
    </source>
</evidence>
<feature type="region of interest" description="Disordered" evidence="1">
    <location>
        <begin position="44"/>
        <end position="63"/>
    </location>
</feature>
<dbReference type="Proteomes" id="UP000195772">
    <property type="component" value="Unassembled WGS sequence"/>
</dbReference>
<proteinExistence type="predicted"/>
<protein>
    <submittedName>
        <fullName evidence="2">Uncharacterized protein</fullName>
    </submittedName>
</protein>
<name>A0A1Y3QSN4_9BACT</name>
<gene>
    <name evidence="2" type="ORF">B5G41_11520</name>
</gene>